<dbReference type="AlphaFoldDB" id="A0A3A1NR76"/>
<evidence type="ECO:0000313" key="2">
    <source>
        <dbReference type="EMBL" id="RIV47248.1"/>
    </source>
</evidence>
<keyword evidence="5" id="KW-1185">Reference proteome</keyword>
<evidence type="ECO:0000313" key="4">
    <source>
        <dbReference type="Proteomes" id="UP000266691"/>
    </source>
</evidence>
<dbReference type="Proteomes" id="UP000321621">
    <property type="component" value="Unassembled WGS sequence"/>
</dbReference>
<dbReference type="EMBL" id="VNWK01000008">
    <property type="protein sequence ID" value="TXK00950.1"/>
    <property type="molecule type" value="Genomic_DNA"/>
</dbReference>
<gene>
    <name evidence="2" type="ORF">D2V05_01760</name>
    <name evidence="3" type="ORF">FQ017_01745</name>
</gene>
<evidence type="ECO:0000313" key="3">
    <source>
        <dbReference type="EMBL" id="TXK00950.1"/>
    </source>
</evidence>
<protein>
    <recommendedName>
        <fullName evidence="6">Pectinacetylesterase</fullName>
    </recommendedName>
</protein>
<keyword evidence="1" id="KW-1133">Transmembrane helix</keyword>
<accession>A0A3A1NR76</accession>
<proteinExistence type="predicted"/>
<dbReference type="PANTHER" id="PTHR21562:SF83">
    <property type="entry name" value="PECTIN ACETYLESTERASE 4"/>
    <property type="match status" value="1"/>
</dbReference>
<reference evidence="2 4" key="1">
    <citation type="submission" date="2018-08" db="EMBL/GenBank/DDBJ databases">
        <title>Proposal of Muricauda 72 sp.nov. and Muricauda NH166 sp.nov., isolated from seawater.</title>
        <authorList>
            <person name="Cheng H."/>
            <person name="Wu Y.-H."/>
            <person name="Guo L.-L."/>
            <person name="Xu X.-W."/>
        </authorList>
    </citation>
    <scope>NUCLEOTIDE SEQUENCE [LARGE SCALE GENOMIC DNA]</scope>
    <source>
        <strain evidence="2 4">72</strain>
    </source>
</reference>
<evidence type="ECO:0000256" key="1">
    <source>
        <dbReference type="SAM" id="Phobius"/>
    </source>
</evidence>
<dbReference type="Proteomes" id="UP000266691">
    <property type="component" value="Unassembled WGS sequence"/>
</dbReference>
<organism evidence="2 4">
    <name type="scientific">Flagellimonas pelagia</name>
    <dbReference type="NCBI Taxonomy" id="2306998"/>
    <lineage>
        <taxon>Bacteria</taxon>
        <taxon>Pseudomonadati</taxon>
        <taxon>Bacteroidota</taxon>
        <taxon>Flavobacteriia</taxon>
        <taxon>Flavobacteriales</taxon>
        <taxon>Flavobacteriaceae</taxon>
        <taxon>Flagellimonas</taxon>
    </lineage>
</organism>
<keyword evidence="1" id="KW-0812">Transmembrane</keyword>
<dbReference type="GO" id="GO:0016787">
    <property type="term" value="F:hydrolase activity"/>
    <property type="evidence" value="ECO:0007669"/>
    <property type="project" value="InterPro"/>
</dbReference>
<dbReference type="Pfam" id="PF03283">
    <property type="entry name" value="PAE"/>
    <property type="match status" value="1"/>
</dbReference>
<keyword evidence="1" id="KW-0472">Membrane</keyword>
<dbReference type="PANTHER" id="PTHR21562">
    <property type="entry name" value="NOTUM-RELATED"/>
    <property type="match status" value="1"/>
</dbReference>
<evidence type="ECO:0008006" key="6">
    <source>
        <dbReference type="Google" id="ProtNLM"/>
    </source>
</evidence>
<dbReference type="OrthoDB" id="9802991at2"/>
<comment type="caution">
    <text evidence="2">The sequence shown here is derived from an EMBL/GenBank/DDBJ whole genome shotgun (WGS) entry which is preliminary data.</text>
</comment>
<sequence>MKRLKKILKWTSLTLLMVLVIGFLYSYFIWLARPGSVSYFSDIEDSHWHTVDMGNESMCSDGSEYFIFVRKGKSDNVIVHFSGGGACWDDNTCTRPITLYKALTEGDSKDLKAFYFPIELDFQYKFLSGIFNNKEQENPFKDWNIVYIPYCTGDFHIGNTTTVYEADGSEMEVHHNGRNNVLTALDWVYTNFKAPKKILVSGESAGGFASAYWAPAVAEHYKDLQSIYQLSDGSQLTSDRWLTILNSVWKSDSRSLLKFDIGNDAYADALLNRYDSINERIKHLNSHTLYDVILPRFYASLNHRQTNDTGYIYEWSEHMKASIQRLDSSDIDYQYFLTNCRYDSEKVATPHTLLGSDSSLYHCRSNDLRYIDWLRKNILDDEHISAGSDLLYAKNKY</sequence>
<dbReference type="SUPFAM" id="SSF53474">
    <property type="entry name" value="alpha/beta-Hydrolases"/>
    <property type="match status" value="1"/>
</dbReference>
<dbReference type="EMBL" id="QXFI01000008">
    <property type="protein sequence ID" value="RIV47248.1"/>
    <property type="molecule type" value="Genomic_DNA"/>
</dbReference>
<dbReference type="InterPro" id="IPR029058">
    <property type="entry name" value="AB_hydrolase_fold"/>
</dbReference>
<evidence type="ECO:0000313" key="5">
    <source>
        <dbReference type="Proteomes" id="UP000321621"/>
    </source>
</evidence>
<feature type="transmembrane region" description="Helical" evidence="1">
    <location>
        <begin position="12"/>
        <end position="32"/>
    </location>
</feature>
<name>A0A3A1NR76_9FLAO</name>
<reference evidence="3 5" key="2">
    <citation type="submission" date="2019-07" db="EMBL/GenBank/DDBJ databases">
        <title>Draft genome of two Muricauda strains isolated from deep sea.</title>
        <authorList>
            <person name="Sun C."/>
        </authorList>
    </citation>
    <scope>NUCLEOTIDE SEQUENCE [LARGE SCALE GENOMIC DNA]</scope>
    <source>
        <strain evidence="3 5">72</strain>
    </source>
</reference>
<dbReference type="Gene3D" id="3.40.50.1820">
    <property type="entry name" value="alpha/beta hydrolase"/>
    <property type="match status" value="1"/>
</dbReference>
<dbReference type="InterPro" id="IPR004963">
    <property type="entry name" value="PAE/NOTUM"/>
</dbReference>
<dbReference type="RefSeq" id="WP_119645872.1">
    <property type="nucleotide sequence ID" value="NZ_QXFI01000008.1"/>
</dbReference>